<dbReference type="PANTHER" id="PTHR42878">
    <property type="entry name" value="TWO-COMPONENT HISTIDINE KINASE"/>
    <property type="match status" value="1"/>
</dbReference>
<dbReference type="Gene3D" id="3.30.450.20">
    <property type="entry name" value="PAS domain"/>
    <property type="match status" value="3"/>
</dbReference>
<evidence type="ECO:0000256" key="7">
    <source>
        <dbReference type="SAM" id="Coils"/>
    </source>
</evidence>
<dbReference type="PROSITE" id="PS50109">
    <property type="entry name" value="HIS_KIN"/>
    <property type="match status" value="1"/>
</dbReference>
<dbReference type="InterPro" id="IPR004358">
    <property type="entry name" value="Sig_transdc_His_kin-like_C"/>
</dbReference>
<keyword evidence="11" id="KW-1185">Reference proteome</keyword>
<sequence length="836" mass="90956">MDFSSLPVAGNPLGLPADDELVCAGLDLSPAALLLCRPVFGPDDQLLDFALDYLNAAAQRQLALPARPGGTVRTHLPEAQAAGMVAFCQRVFEAGIAGQAQANTAAEGSETYGPLAARRSGAQLVVSLPDAAVEGHRATQEALRASQARETDALAEALRQRLRLLAVFEEAPGLIARLSGPDHVIELANDAFRQAFGGRELVGRPYREAAPELADQFFFDWLDTVYRTGETFHGNEVRAELDRTNTGQLEPSYYNFTYQATRDAAGAVAGVLVFAYDVSEQVRARQQLEQLNQELETRVAERTRTAVAAQAEVLAAARRQVEARESFYQVFEQTPALIALLREPNHRIEYCNPAFGRLFPGPDLVGRLLNEVAPELVTSGFIGRLDHVYSQGNTGVDYAVPFVGAAPGNGAPQTTYFTFTYQAYKESGRTAGVSVFAYDVTAQVLARQAREQQQQQLEDLFMQAPAPIVILDGPDLVFQLVNPAYQQIFPGRELVGKPLLEALPELVGTVIPDLFAQVYDTGEPYVAQEMPLLMARHEDGPLEEIYWTFSYQARRDEHGAVDGVRVFANEVTEPVRARQLALANTRQAQALAQELTAANQQLSRANADLDAFAYTAAHDLRGPVDNLDGLLVALQEQLPPAVRTNPDVRPLLDLIQGALARFSRTLDQLTDVIREQAAPEQPAEAVELAALVEDVRLDLGPLLSTGTPRLLVDVAGCPRLTFAPRNLRSIVYNLLSNALKYRDLSREPVVHIRCRTLGATIVLEVADNGLGLSESQQGRLFGLFERMHNHVEGSGLGLYTVKKIVENAGGTIAVQSQPGVGTTFTITLPGSDPVQL</sequence>
<dbReference type="GO" id="GO:0007234">
    <property type="term" value="P:osmosensory signaling via phosphorelay pathway"/>
    <property type="evidence" value="ECO:0007669"/>
    <property type="project" value="TreeGrafter"/>
</dbReference>
<dbReference type="InterPro" id="IPR035965">
    <property type="entry name" value="PAS-like_dom_sf"/>
</dbReference>
<evidence type="ECO:0000256" key="4">
    <source>
        <dbReference type="ARBA" id="ARBA00022679"/>
    </source>
</evidence>
<accession>A0A7Y7U4C4</accession>
<dbReference type="InterPro" id="IPR013656">
    <property type="entry name" value="PAS_4"/>
</dbReference>
<dbReference type="EMBL" id="JABKAU010000004">
    <property type="protein sequence ID" value="NVO30268.1"/>
    <property type="molecule type" value="Genomic_DNA"/>
</dbReference>
<dbReference type="GO" id="GO:0030295">
    <property type="term" value="F:protein kinase activator activity"/>
    <property type="evidence" value="ECO:0007669"/>
    <property type="project" value="TreeGrafter"/>
</dbReference>
<dbReference type="InterPro" id="IPR036097">
    <property type="entry name" value="HisK_dim/P_sf"/>
</dbReference>
<keyword evidence="3" id="KW-0597">Phosphoprotein</keyword>
<evidence type="ECO:0000256" key="3">
    <source>
        <dbReference type="ARBA" id="ARBA00022553"/>
    </source>
</evidence>
<dbReference type="SUPFAM" id="SSF47384">
    <property type="entry name" value="Homodimeric domain of signal transducing histidine kinase"/>
    <property type="match status" value="1"/>
</dbReference>
<dbReference type="EC" id="2.7.13.3" evidence="2"/>
<dbReference type="Gene3D" id="1.10.287.130">
    <property type="match status" value="1"/>
</dbReference>
<evidence type="ECO:0000256" key="6">
    <source>
        <dbReference type="ARBA" id="ARBA00023136"/>
    </source>
</evidence>
<dbReference type="GO" id="GO:0000156">
    <property type="term" value="F:phosphorelay response regulator activity"/>
    <property type="evidence" value="ECO:0007669"/>
    <property type="project" value="TreeGrafter"/>
</dbReference>
<dbReference type="InterPro" id="IPR003594">
    <property type="entry name" value="HATPase_dom"/>
</dbReference>
<dbReference type="InterPro" id="IPR036890">
    <property type="entry name" value="HATPase_C_sf"/>
</dbReference>
<keyword evidence="5" id="KW-0418">Kinase</keyword>
<dbReference type="Pfam" id="PF02518">
    <property type="entry name" value="HATPase_c"/>
    <property type="match status" value="1"/>
</dbReference>
<keyword evidence="7" id="KW-0175">Coiled coil</keyword>
<evidence type="ECO:0000259" key="8">
    <source>
        <dbReference type="PROSITE" id="PS50109"/>
    </source>
</evidence>
<organism evidence="10 11">
    <name type="scientific">Hymenobacter lapidiphilus</name>
    <dbReference type="NCBI Taxonomy" id="2608003"/>
    <lineage>
        <taxon>Bacteria</taxon>
        <taxon>Pseudomonadati</taxon>
        <taxon>Bacteroidota</taxon>
        <taxon>Cytophagia</taxon>
        <taxon>Cytophagales</taxon>
        <taxon>Hymenobacteraceae</taxon>
        <taxon>Hymenobacter</taxon>
    </lineage>
</organism>
<proteinExistence type="predicted"/>
<dbReference type="Gene3D" id="3.30.565.10">
    <property type="entry name" value="Histidine kinase-like ATPase, C-terminal domain"/>
    <property type="match status" value="1"/>
</dbReference>
<dbReference type="SUPFAM" id="SSF55785">
    <property type="entry name" value="PYP-like sensor domain (PAS domain)"/>
    <property type="match status" value="3"/>
</dbReference>
<dbReference type="GO" id="GO:0016020">
    <property type="term" value="C:membrane"/>
    <property type="evidence" value="ECO:0007669"/>
    <property type="project" value="UniProtKB-SubCell"/>
</dbReference>
<dbReference type="InterPro" id="IPR000700">
    <property type="entry name" value="PAS-assoc_C"/>
</dbReference>
<dbReference type="SMART" id="SM00387">
    <property type="entry name" value="HATPase_c"/>
    <property type="match status" value="1"/>
</dbReference>
<keyword evidence="4" id="KW-0808">Transferase</keyword>
<dbReference type="SUPFAM" id="SSF55874">
    <property type="entry name" value="ATPase domain of HSP90 chaperone/DNA topoisomerase II/histidine kinase"/>
    <property type="match status" value="1"/>
</dbReference>
<dbReference type="Pfam" id="PF08448">
    <property type="entry name" value="PAS_4"/>
    <property type="match status" value="3"/>
</dbReference>
<keyword evidence="6" id="KW-0472">Membrane</keyword>
<dbReference type="GO" id="GO:0000155">
    <property type="term" value="F:phosphorelay sensor kinase activity"/>
    <property type="evidence" value="ECO:0007669"/>
    <property type="project" value="InterPro"/>
</dbReference>
<dbReference type="SMART" id="SM00091">
    <property type="entry name" value="PAS"/>
    <property type="match status" value="3"/>
</dbReference>
<feature type="domain" description="Histidine kinase" evidence="8">
    <location>
        <begin position="615"/>
        <end position="832"/>
    </location>
</feature>
<evidence type="ECO:0000256" key="2">
    <source>
        <dbReference type="ARBA" id="ARBA00012438"/>
    </source>
</evidence>
<name>A0A7Y7U4C4_9BACT</name>
<dbReference type="PANTHER" id="PTHR42878:SF15">
    <property type="entry name" value="BACTERIOPHYTOCHROME"/>
    <property type="match status" value="1"/>
</dbReference>
<dbReference type="CDD" id="cd00130">
    <property type="entry name" value="PAS"/>
    <property type="match status" value="1"/>
</dbReference>
<comment type="catalytic activity">
    <reaction evidence="1">
        <text>ATP + protein L-histidine = ADP + protein N-phospho-L-histidine.</text>
        <dbReference type="EC" id="2.7.13.3"/>
    </reaction>
</comment>
<dbReference type="InterPro" id="IPR005467">
    <property type="entry name" value="His_kinase_dom"/>
</dbReference>
<evidence type="ECO:0000259" key="9">
    <source>
        <dbReference type="PROSITE" id="PS50113"/>
    </source>
</evidence>
<dbReference type="InterPro" id="IPR003661">
    <property type="entry name" value="HisK_dim/P_dom"/>
</dbReference>
<protein>
    <recommendedName>
        <fullName evidence="2">histidine kinase</fullName>
        <ecNumber evidence="2">2.7.13.3</ecNumber>
    </recommendedName>
</protein>
<evidence type="ECO:0000256" key="5">
    <source>
        <dbReference type="ARBA" id="ARBA00022777"/>
    </source>
</evidence>
<dbReference type="RefSeq" id="WP_176906967.1">
    <property type="nucleotide sequence ID" value="NZ_JABKAU010000004.1"/>
</dbReference>
<dbReference type="PROSITE" id="PS50113">
    <property type="entry name" value="PAC"/>
    <property type="match status" value="1"/>
</dbReference>
<dbReference type="Proteomes" id="UP000565521">
    <property type="component" value="Unassembled WGS sequence"/>
</dbReference>
<evidence type="ECO:0000256" key="1">
    <source>
        <dbReference type="ARBA" id="ARBA00000085"/>
    </source>
</evidence>
<comment type="caution">
    <text evidence="10">The sequence shown here is derived from an EMBL/GenBank/DDBJ whole genome shotgun (WGS) entry which is preliminary data.</text>
</comment>
<dbReference type="InterPro" id="IPR000014">
    <property type="entry name" value="PAS"/>
</dbReference>
<dbReference type="InterPro" id="IPR050351">
    <property type="entry name" value="BphY/WalK/GraS-like"/>
</dbReference>
<evidence type="ECO:0000313" key="10">
    <source>
        <dbReference type="EMBL" id="NVO30268.1"/>
    </source>
</evidence>
<dbReference type="PRINTS" id="PR00344">
    <property type="entry name" value="BCTRLSENSOR"/>
</dbReference>
<feature type="coiled-coil region" evidence="7">
    <location>
        <begin position="278"/>
        <end position="312"/>
    </location>
</feature>
<reference evidence="10 11" key="1">
    <citation type="submission" date="2020-05" db="EMBL/GenBank/DDBJ databases">
        <title>Hymenobacter terrestris sp. nov. and Hymenobacter lapidiphilus sp. nov., isolated from regoliths in Antarctica.</title>
        <authorList>
            <person name="Sedlacek I."/>
            <person name="Pantucek R."/>
            <person name="Zeman M."/>
            <person name="Holochova P."/>
            <person name="Kralova S."/>
            <person name="Stankova E."/>
            <person name="Sedo O."/>
            <person name="Micenkova L."/>
            <person name="Svec P."/>
            <person name="Gupta V."/>
            <person name="Sood U."/>
            <person name="Korpole U.S."/>
            <person name="Lal R."/>
        </authorList>
    </citation>
    <scope>NUCLEOTIDE SEQUENCE [LARGE SCALE GENOMIC DNA]</scope>
    <source>
        <strain evidence="10 11">P5342</strain>
    </source>
</reference>
<evidence type="ECO:0000313" key="11">
    <source>
        <dbReference type="Proteomes" id="UP000565521"/>
    </source>
</evidence>
<gene>
    <name evidence="10" type="ORF">HW554_03535</name>
</gene>
<dbReference type="CDD" id="cd00082">
    <property type="entry name" value="HisKA"/>
    <property type="match status" value="1"/>
</dbReference>
<feature type="domain" description="PAC" evidence="9">
    <location>
        <begin position="235"/>
        <end position="290"/>
    </location>
</feature>
<dbReference type="AlphaFoldDB" id="A0A7Y7U4C4"/>